<feature type="signal peptide" evidence="3">
    <location>
        <begin position="1"/>
        <end position="23"/>
    </location>
</feature>
<feature type="chain" id="PRO_5029860010" evidence="3">
    <location>
        <begin position="24"/>
        <end position="324"/>
    </location>
</feature>
<accession>A0A7K3M737</accession>
<dbReference type="Proteomes" id="UP000460435">
    <property type="component" value="Unassembled WGS sequence"/>
</dbReference>
<dbReference type="PANTHER" id="PTHR30036">
    <property type="entry name" value="D-XYLOSE-BINDING PERIPLASMIC PROTEIN"/>
    <property type="match status" value="1"/>
</dbReference>
<comment type="subcellular location">
    <subcellularLocation>
        <location evidence="1">Cell envelope</location>
    </subcellularLocation>
</comment>
<dbReference type="PROSITE" id="PS51257">
    <property type="entry name" value="PROKAR_LIPOPROTEIN"/>
    <property type="match status" value="1"/>
</dbReference>
<dbReference type="Pfam" id="PF13407">
    <property type="entry name" value="Peripla_BP_4"/>
    <property type="match status" value="1"/>
</dbReference>
<evidence type="ECO:0000256" key="1">
    <source>
        <dbReference type="ARBA" id="ARBA00004196"/>
    </source>
</evidence>
<dbReference type="RefSeq" id="WP_162451774.1">
    <property type="nucleotide sequence ID" value="NZ_WLZY01000006.1"/>
</dbReference>
<comment type="caution">
    <text evidence="5">The sequence shown here is derived from an EMBL/GenBank/DDBJ whole genome shotgun (WGS) entry which is preliminary data.</text>
</comment>
<organism evidence="5 6">
    <name type="scientific">Phytoactinopolyspora mesophila</name>
    <dbReference type="NCBI Taxonomy" id="2650750"/>
    <lineage>
        <taxon>Bacteria</taxon>
        <taxon>Bacillati</taxon>
        <taxon>Actinomycetota</taxon>
        <taxon>Actinomycetes</taxon>
        <taxon>Jiangellales</taxon>
        <taxon>Jiangellaceae</taxon>
        <taxon>Phytoactinopolyspora</taxon>
    </lineage>
</organism>
<name>A0A7K3M737_9ACTN</name>
<protein>
    <submittedName>
        <fullName evidence="5">Substrate-binding domain-containing protein</fullName>
    </submittedName>
</protein>
<feature type="domain" description="Periplasmic binding protein" evidence="4">
    <location>
        <begin position="46"/>
        <end position="297"/>
    </location>
</feature>
<reference evidence="5 6" key="1">
    <citation type="submission" date="2019-11" db="EMBL/GenBank/DDBJ databases">
        <authorList>
            <person name="Li X.-J."/>
            <person name="Feng X.-M."/>
        </authorList>
    </citation>
    <scope>NUCLEOTIDE SEQUENCE [LARGE SCALE GENOMIC DNA]</scope>
    <source>
        <strain evidence="5 6">XMNu-373</strain>
    </source>
</reference>
<sequence length="324" mass="33490">MTHVRAARTGMAVALAGSMLALAACGGNGDDGGNDGDGDGDIKIGLVQINQQALFFNEMNAGAEEAAEDEGVDLTIFNANDDASTQNEAIANMVTQGFDALIVVAIDVEGIKPALAEAKDAGMAVIAVDAIVDDPNVDVQVGVDNDEAGRQIGEYVNSWIEENGADSNIGVVGALNSFIQNIRMDSFVETVEAAGGVITQTVDGENRQEAAMAAAENMVTAQDETSIVYATGEPALLGTVAAVRSQNAADRIRVFGWDLTAEAISGIDEGFVEAVVQQDPRAEGVVAVQAAKTLVEGGAVESPIDVPVAIVTSDNVDEFRSIFE</sequence>
<evidence type="ECO:0000259" key="4">
    <source>
        <dbReference type="Pfam" id="PF13407"/>
    </source>
</evidence>
<comment type="similarity">
    <text evidence="2">Belongs to the bacterial solute-binding protein 2 family.</text>
</comment>
<dbReference type="InterPro" id="IPR050555">
    <property type="entry name" value="Bact_Solute-Bind_Prot2"/>
</dbReference>
<dbReference type="GO" id="GO:0030288">
    <property type="term" value="C:outer membrane-bounded periplasmic space"/>
    <property type="evidence" value="ECO:0007669"/>
    <property type="project" value="TreeGrafter"/>
</dbReference>
<dbReference type="EMBL" id="WLZY01000006">
    <property type="protein sequence ID" value="NDL59096.1"/>
    <property type="molecule type" value="Genomic_DNA"/>
</dbReference>
<evidence type="ECO:0000256" key="2">
    <source>
        <dbReference type="ARBA" id="ARBA00007639"/>
    </source>
</evidence>
<evidence type="ECO:0000313" key="5">
    <source>
        <dbReference type="EMBL" id="NDL59096.1"/>
    </source>
</evidence>
<keyword evidence="3" id="KW-0732">Signal</keyword>
<dbReference type="InterPro" id="IPR028082">
    <property type="entry name" value="Peripla_BP_I"/>
</dbReference>
<keyword evidence="6" id="KW-1185">Reference proteome</keyword>
<dbReference type="InterPro" id="IPR025997">
    <property type="entry name" value="SBP_2_dom"/>
</dbReference>
<gene>
    <name evidence="5" type="ORF">F7O44_18675</name>
</gene>
<evidence type="ECO:0000256" key="3">
    <source>
        <dbReference type="SAM" id="SignalP"/>
    </source>
</evidence>
<proteinExistence type="inferred from homology"/>
<evidence type="ECO:0000313" key="6">
    <source>
        <dbReference type="Proteomes" id="UP000460435"/>
    </source>
</evidence>
<dbReference type="Gene3D" id="3.40.50.2300">
    <property type="match status" value="2"/>
</dbReference>
<dbReference type="GO" id="GO:0030246">
    <property type="term" value="F:carbohydrate binding"/>
    <property type="evidence" value="ECO:0007669"/>
    <property type="project" value="TreeGrafter"/>
</dbReference>
<dbReference type="SUPFAM" id="SSF53822">
    <property type="entry name" value="Periplasmic binding protein-like I"/>
    <property type="match status" value="1"/>
</dbReference>
<dbReference type="AlphaFoldDB" id="A0A7K3M737"/>
<dbReference type="PANTHER" id="PTHR30036:SF7">
    <property type="entry name" value="ABC TRANSPORTER PERIPLASMIC-BINDING PROTEIN YPHF"/>
    <property type="match status" value="1"/>
</dbReference>